<name>R4YX68_9ACTN</name>
<dbReference type="Pfam" id="PF01258">
    <property type="entry name" value="zf-dskA_traR"/>
    <property type="match status" value="1"/>
</dbReference>
<dbReference type="STRING" id="1229780.BN381_130263"/>
<dbReference type="RefSeq" id="WP_012224317.1">
    <property type="nucleotide sequence ID" value="NZ_HG422565.1"/>
</dbReference>
<keyword evidence="7" id="KW-1185">Reference proteome</keyword>
<evidence type="ECO:0000256" key="4">
    <source>
        <dbReference type="PROSITE-ProRule" id="PRU00510"/>
    </source>
</evidence>
<feature type="domain" description="Zinc finger DksA/TraR C4-type" evidence="5">
    <location>
        <begin position="87"/>
        <end position="118"/>
    </location>
</feature>
<evidence type="ECO:0000256" key="3">
    <source>
        <dbReference type="ARBA" id="ARBA00022833"/>
    </source>
</evidence>
<keyword evidence="2" id="KW-0863">Zinc-finger</keyword>
<evidence type="ECO:0000313" key="6">
    <source>
        <dbReference type="EMBL" id="CCM62705.1"/>
    </source>
</evidence>
<dbReference type="InterPro" id="IPR000962">
    <property type="entry name" value="Znf_DskA_TraR"/>
</dbReference>
<keyword evidence="1" id="KW-0479">Metal-binding</keyword>
<evidence type="ECO:0000313" key="7">
    <source>
        <dbReference type="Proteomes" id="UP000018291"/>
    </source>
</evidence>
<evidence type="ECO:0000259" key="5">
    <source>
        <dbReference type="Pfam" id="PF01258"/>
    </source>
</evidence>
<dbReference type="Gene3D" id="1.20.120.910">
    <property type="entry name" value="DksA, coiled-coil domain"/>
    <property type="match status" value="1"/>
</dbReference>
<keyword evidence="3" id="KW-0862">Zinc</keyword>
<dbReference type="AlphaFoldDB" id="R4YX68"/>
<sequence>MTTSTASPSSNVGAEGQLTDDQRQVLRDWLTDQLTIQRERVQQATIDFEALADSDSAVDRELGREELDAALEAVVELQDALQRLEAGKYGVCVDCGKAIPFERMEAIPEADRCIGCAAAW</sequence>
<comment type="caution">
    <text evidence="6">The sequence shown here is derived from an EMBL/GenBank/DDBJ whole genome shotgun (WGS) entry which is preliminary data.</text>
</comment>
<dbReference type="PROSITE" id="PS51128">
    <property type="entry name" value="ZF_DKSA_2"/>
    <property type="match status" value="1"/>
</dbReference>
<accession>R4YX68</accession>
<proteinExistence type="predicted"/>
<feature type="zinc finger region" description="dksA C4-type" evidence="4">
    <location>
        <begin position="92"/>
        <end position="116"/>
    </location>
</feature>
<evidence type="ECO:0000256" key="2">
    <source>
        <dbReference type="ARBA" id="ARBA00022771"/>
    </source>
</evidence>
<dbReference type="HOGENOM" id="CLU_043144_4_0_11"/>
<evidence type="ECO:0000256" key="1">
    <source>
        <dbReference type="ARBA" id="ARBA00022723"/>
    </source>
</evidence>
<dbReference type="Proteomes" id="UP000018291">
    <property type="component" value="Unassembled WGS sequence"/>
</dbReference>
<dbReference type="SUPFAM" id="SSF57716">
    <property type="entry name" value="Glucocorticoid receptor-like (DNA-binding domain)"/>
    <property type="match status" value="1"/>
</dbReference>
<dbReference type="EMBL" id="CANL01000005">
    <property type="protein sequence ID" value="CCM62705.1"/>
    <property type="molecule type" value="Genomic_DNA"/>
</dbReference>
<organism evidence="6 7">
    <name type="scientific">Candidatus Neomicrothrix parvicella RN1</name>
    <dbReference type="NCBI Taxonomy" id="1229780"/>
    <lineage>
        <taxon>Bacteria</taxon>
        <taxon>Bacillati</taxon>
        <taxon>Actinomycetota</taxon>
        <taxon>Acidimicrobiia</taxon>
        <taxon>Acidimicrobiales</taxon>
        <taxon>Microthrixaceae</taxon>
        <taxon>Candidatus Neomicrothrix</taxon>
    </lineage>
</organism>
<dbReference type="eggNOG" id="COG1734">
    <property type="taxonomic scope" value="Bacteria"/>
</dbReference>
<gene>
    <name evidence="6" type="ORF">BN381_130263</name>
</gene>
<protein>
    <recommendedName>
        <fullName evidence="5">Zinc finger DksA/TraR C4-type domain-containing protein</fullName>
    </recommendedName>
</protein>
<dbReference type="GO" id="GO:0008270">
    <property type="term" value="F:zinc ion binding"/>
    <property type="evidence" value="ECO:0007669"/>
    <property type="project" value="UniProtKB-KW"/>
</dbReference>
<reference evidence="6 7" key="1">
    <citation type="journal article" date="2013" name="ISME J.">
        <title>Metabolic model for the filamentous 'Candidatus Microthrix parvicella' based on genomic and metagenomic analyses.</title>
        <authorList>
            <person name="Jon McIlroy S."/>
            <person name="Kristiansen R."/>
            <person name="Albertsen M."/>
            <person name="Michael Karst S."/>
            <person name="Rossetti S."/>
            <person name="Lund Nielsen J."/>
            <person name="Tandoi V."/>
            <person name="James Seviour R."/>
            <person name="Nielsen P.H."/>
        </authorList>
    </citation>
    <scope>NUCLEOTIDE SEQUENCE [LARGE SCALE GENOMIC DNA]</scope>
    <source>
        <strain evidence="6 7">RN1</strain>
    </source>
</reference>
<dbReference type="PANTHER" id="PTHR33823">
    <property type="entry name" value="RNA POLYMERASE-BINDING TRANSCRIPTION FACTOR DKSA-RELATED"/>
    <property type="match status" value="1"/>
</dbReference>